<sequence>MLILGIIVFGMVIGALAQLIVGGKNMWNIDWGLAIVAGLVGSFVGGLLISLLAGDGLNFRPSGIIGSLVGALIVTVGWIWYKKRSSTAA</sequence>
<keyword evidence="1" id="KW-0472">Membrane</keyword>
<evidence type="ECO:0000313" key="2">
    <source>
        <dbReference type="EMBL" id="ACY22027.1"/>
    </source>
</evidence>
<keyword evidence="1" id="KW-1133">Transmembrane helix</keyword>
<accession>D0L936</accession>
<evidence type="ECO:0000256" key="1">
    <source>
        <dbReference type="SAM" id="Phobius"/>
    </source>
</evidence>
<keyword evidence="1" id="KW-0812">Transmembrane</keyword>
<dbReference type="AlphaFoldDB" id="D0L936"/>
<reference evidence="3" key="1">
    <citation type="submission" date="2009-10" db="EMBL/GenBank/DDBJ databases">
        <title>The complete chromosome of Gordonia bronchialis DSM 43247.</title>
        <authorList>
            <consortium name="US DOE Joint Genome Institute (JGI-PGF)"/>
            <person name="Lucas S."/>
            <person name="Copeland A."/>
            <person name="Lapidus A."/>
            <person name="Glavina del Rio T."/>
            <person name="Dalin E."/>
            <person name="Tice H."/>
            <person name="Bruce D."/>
            <person name="Goodwin L."/>
            <person name="Pitluck S."/>
            <person name="Kyrpides N."/>
            <person name="Mavromatis K."/>
            <person name="Ivanova N."/>
            <person name="Ovchinnikova G."/>
            <person name="Saunders E."/>
            <person name="Brettin T."/>
            <person name="Detter J.C."/>
            <person name="Han C."/>
            <person name="Larimer F."/>
            <person name="Land M."/>
            <person name="Hauser L."/>
            <person name="Markowitz V."/>
            <person name="Cheng J.-F."/>
            <person name="Hugenholtz P."/>
            <person name="Woyke T."/>
            <person name="Wu D."/>
            <person name="Jando M."/>
            <person name="Schneider S."/>
            <person name="Goeker M."/>
            <person name="Klenk H.-P."/>
            <person name="Eisen J.A."/>
        </authorList>
    </citation>
    <scope>NUCLEOTIDE SEQUENCE [LARGE SCALE GENOMIC DNA]</scope>
    <source>
        <strain evidence="3">ATCC 25592 / DSM 43247 / BCRC 13721 / JCM 3198 / KCTC 3076 / NBRC 16047 / NCTC 10667</strain>
    </source>
</reference>
<proteinExistence type="predicted"/>
<dbReference type="HOGENOM" id="CLU_160040_2_2_11"/>
<evidence type="ECO:0000313" key="3">
    <source>
        <dbReference type="Proteomes" id="UP000001219"/>
    </source>
</evidence>
<dbReference type="EMBL" id="CP001802">
    <property type="protein sequence ID" value="ACY22027.1"/>
    <property type="molecule type" value="Genomic_DNA"/>
</dbReference>
<feature type="transmembrane region" description="Helical" evidence="1">
    <location>
        <begin position="64"/>
        <end position="81"/>
    </location>
</feature>
<dbReference type="RefSeq" id="WP_012834544.1">
    <property type="nucleotide sequence ID" value="NC_013441.1"/>
</dbReference>
<dbReference type="OrthoDB" id="3393862at2"/>
<dbReference type="Proteomes" id="UP000001219">
    <property type="component" value="Chromosome"/>
</dbReference>
<dbReference type="STRING" id="526226.Gbro_2813"/>
<organism evidence="2 3">
    <name type="scientific">Gordonia bronchialis (strain ATCC 25592 / DSM 43247 / BCRC 13721 / JCM 3198 / KCTC 3076 / NBRC 16047 / NCTC 10667)</name>
    <name type="common">Rhodococcus bronchialis</name>
    <dbReference type="NCBI Taxonomy" id="526226"/>
    <lineage>
        <taxon>Bacteria</taxon>
        <taxon>Bacillati</taxon>
        <taxon>Actinomycetota</taxon>
        <taxon>Actinomycetes</taxon>
        <taxon>Mycobacteriales</taxon>
        <taxon>Gordoniaceae</taxon>
        <taxon>Gordonia</taxon>
    </lineage>
</organism>
<evidence type="ECO:0008006" key="4">
    <source>
        <dbReference type="Google" id="ProtNLM"/>
    </source>
</evidence>
<gene>
    <name evidence="2" type="ordered locus">Gbro_2813</name>
</gene>
<protein>
    <recommendedName>
        <fullName evidence="4">Transglycosylase-associated protein</fullName>
    </recommendedName>
</protein>
<feature type="transmembrane region" description="Helical" evidence="1">
    <location>
        <begin position="33"/>
        <end position="52"/>
    </location>
</feature>
<keyword evidence="3" id="KW-1185">Reference proteome</keyword>
<dbReference type="eggNOG" id="ENOG503350M">
    <property type="taxonomic scope" value="Bacteria"/>
</dbReference>
<reference evidence="2 3" key="2">
    <citation type="journal article" date="2010" name="Stand. Genomic Sci.">
        <title>Complete genome sequence of Gordonia bronchialis type strain (3410).</title>
        <authorList>
            <person name="Ivanova N."/>
            <person name="Sikorski J."/>
            <person name="Jando M."/>
            <person name="Lapidus A."/>
            <person name="Nolan M."/>
            <person name="Lucas S."/>
            <person name="Del Rio T.G."/>
            <person name="Tice H."/>
            <person name="Copeland A."/>
            <person name="Cheng J.F."/>
            <person name="Chen F."/>
            <person name="Bruce D."/>
            <person name="Goodwin L."/>
            <person name="Pitluck S."/>
            <person name="Mavromatis K."/>
            <person name="Ovchinnikova G."/>
            <person name="Pati A."/>
            <person name="Chen A."/>
            <person name="Palaniappan K."/>
            <person name="Land M."/>
            <person name="Hauser L."/>
            <person name="Chang Y.J."/>
            <person name="Jeffries C.D."/>
            <person name="Chain P."/>
            <person name="Saunders E."/>
            <person name="Han C."/>
            <person name="Detter J.C."/>
            <person name="Brettin T."/>
            <person name="Rohde M."/>
            <person name="Goker M."/>
            <person name="Bristow J."/>
            <person name="Eisen J.A."/>
            <person name="Markowitz V."/>
            <person name="Hugenholtz P."/>
            <person name="Klenk H.P."/>
            <person name="Kyrpides N.C."/>
        </authorList>
    </citation>
    <scope>NUCLEOTIDE SEQUENCE [LARGE SCALE GENOMIC DNA]</scope>
    <source>
        <strain evidence="3">ATCC 25592 / DSM 43247 / BCRC 13721 / JCM 3198 / KCTC 3076 / NBRC 16047 / NCTC 10667</strain>
    </source>
</reference>
<dbReference type="KEGG" id="gbr:Gbro_2813"/>
<name>D0L936_GORB4</name>